<keyword evidence="3" id="KW-0804">Transcription</keyword>
<dbReference type="RefSeq" id="WP_064329632.1">
    <property type="nucleotide sequence ID" value="NZ_BAABEI010000012.1"/>
</dbReference>
<dbReference type="GO" id="GO:0003700">
    <property type="term" value="F:DNA-binding transcription factor activity"/>
    <property type="evidence" value="ECO:0007669"/>
    <property type="project" value="InterPro"/>
</dbReference>
<dbReference type="PRINTS" id="PR00598">
    <property type="entry name" value="HTHMARR"/>
</dbReference>
<keyword evidence="6" id="KW-1185">Reference proteome</keyword>
<dbReference type="InterPro" id="IPR036388">
    <property type="entry name" value="WH-like_DNA-bd_sf"/>
</dbReference>
<dbReference type="GO" id="GO:0006950">
    <property type="term" value="P:response to stress"/>
    <property type="evidence" value="ECO:0007669"/>
    <property type="project" value="TreeGrafter"/>
</dbReference>
<protein>
    <submittedName>
        <fullName evidence="5">MarR family transcriptional regulator for hemolysin</fullName>
    </submittedName>
</protein>
<sequence length="151" mass="16912">MSTSDPHERILDDLSRVQRKMRALFDARVKERGLTLPRARALLILGRGVNLNQRELADELDIETPTLVRLLDGMEKQGFIERQSVEGDRRAKQIVMTPRGAKVAEEVLDLARSLRADVLKSISAHDMSTTVKVFAAMSDNIAKSCRESVEA</sequence>
<dbReference type="AlphaFoldDB" id="A0A4R2D7Y5"/>
<dbReference type="GO" id="GO:0003677">
    <property type="term" value="F:DNA binding"/>
    <property type="evidence" value="ECO:0007669"/>
    <property type="project" value="UniProtKB-KW"/>
</dbReference>
<dbReference type="InterPro" id="IPR023187">
    <property type="entry name" value="Tscrpt_reg_MarR-type_CS"/>
</dbReference>
<dbReference type="SUPFAM" id="SSF46785">
    <property type="entry name" value="Winged helix' DNA-binding domain"/>
    <property type="match status" value="1"/>
</dbReference>
<evidence type="ECO:0000256" key="1">
    <source>
        <dbReference type="ARBA" id="ARBA00023015"/>
    </source>
</evidence>
<keyword evidence="1" id="KW-0805">Transcription regulation</keyword>
<accession>A0A4R2D7Y5</accession>
<dbReference type="SMART" id="SM00347">
    <property type="entry name" value="HTH_MARR"/>
    <property type="match status" value="1"/>
</dbReference>
<dbReference type="Proteomes" id="UP000295351">
    <property type="component" value="Unassembled WGS sequence"/>
</dbReference>
<dbReference type="EMBL" id="SLVX01000002">
    <property type="protein sequence ID" value="TCN47759.1"/>
    <property type="molecule type" value="Genomic_DNA"/>
</dbReference>
<evidence type="ECO:0000259" key="4">
    <source>
        <dbReference type="PROSITE" id="PS50995"/>
    </source>
</evidence>
<dbReference type="PANTHER" id="PTHR33164:SF64">
    <property type="entry name" value="TRANSCRIPTIONAL REGULATOR SLYA"/>
    <property type="match status" value="1"/>
</dbReference>
<dbReference type="InterPro" id="IPR000835">
    <property type="entry name" value="HTH_MarR-typ"/>
</dbReference>
<evidence type="ECO:0000256" key="3">
    <source>
        <dbReference type="ARBA" id="ARBA00023163"/>
    </source>
</evidence>
<proteinExistence type="predicted"/>
<name>A0A4R2D7Y5_SHIGR</name>
<dbReference type="Pfam" id="PF12802">
    <property type="entry name" value="MarR_2"/>
    <property type="match status" value="1"/>
</dbReference>
<keyword evidence="2" id="KW-0238">DNA-binding</keyword>
<dbReference type="Gene3D" id="1.10.10.10">
    <property type="entry name" value="Winged helix-like DNA-binding domain superfamily/Winged helix DNA-binding domain"/>
    <property type="match status" value="1"/>
</dbReference>
<reference evidence="5 6" key="1">
    <citation type="submission" date="2019-03" db="EMBL/GenBank/DDBJ databases">
        <title>Genomic Encyclopedia of Type Strains, Phase IV (KMG-IV): sequencing the most valuable type-strain genomes for metagenomic binning, comparative biology and taxonomic classification.</title>
        <authorList>
            <person name="Goeker M."/>
        </authorList>
    </citation>
    <scope>NUCLEOTIDE SEQUENCE [LARGE SCALE GENOMIC DNA]</scope>
    <source>
        <strain evidence="5 6">DSM 18401</strain>
    </source>
</reference>
<dbReference type="InterPro" id="IPR036390">
    <property type="entry name" value="WH_DNA-bd_sf"/>
</dbReference>
<dbReference type="PROSITE" id="PS01117">
    <property type="entry name" value="HTH_MARR_1"/>
    <property type="match status" value="1"/>
</dbReference>
<evidence type="ECO:0000313" key="6">
    <source>
        <dbReference type="Proteomes" id="UP000295351"/>
    </source>
</evidence>
<gene>
    <name evidence="5" type="ORF">EV665_102279</name>
</gene>
<comment type="caution">
    <text evidence="5">The sequence shown here is derived from an EMBL/GenBank/DDBJ whole genome shotgun (WGS) entry which is preliminary data.</text>
</comment>
<organism evidence="5 6">
    <name type="scientific">Shinella granuli</name>
    <dbReference type="NCBI Taxonomy" id="323621"/>
    <lineage>
        <taxon>Bacteria</taxon>
        <taxon>Pseudomonadati</taxon>
        <taxon>Pseudomonadota</taxon>
        <taxon>Alphaproteobacteria</taxon>
        <taxon>Hyphomicrobiales</taxon>
        <taxon>Rhizobiaceae</taxon>
        <taxon>Shinella</taxon>
    </lineage>
</organism>
<evidence type="ECO:0000256" key="2">
    <source>
        <dbReference type="ARBA" id="ARBA00023125"/>
    </source>
</evidence>
<dbReference type="PROSITE" id="PS50995">
    <property type="entry name" value="HTH_MARR_2"/>
    <property type="match status" value="1"/>
</dbReference>
<feature type="domain" description="HTH marR-type" evidence="4">
    <location>
        <begin position="7"/>
        <end position="139"/>
    </location>
</feature>
<evidence type="ECO:0000313" key="5">
    <source>
        <dbReference type="EMBL" id="TCN47759.1"/>
    </source>
</evidence>
<dbReference type="PANTHER" id="PTHR33164">
    <property type="entry name" value="TRANSCRIPTIONAL REGULATOR, MARR FAMILY"/>
    <property type="match status" value="1"/>
</dbReference>
<dbReference type="InterPro" id="IPR039422">
    <property type="entry name" value="MarR/SlyA-like"/>
</dbReference>